<dbReference type="EMBL" id="BMME01000001">
    <property type="protein sequence ID" value="GGJ99632.1"/>
    <property type="molecule type" value="Genomic_DNA"/>
</dbReference>
<proteinExistence type="predicted"/>
<protein>
    <recommendedName>
        <fullName evidence="1">DUF6036 domain-containing protein</fullName>
    </recommendedName>
</protein>
<feature type="domain" description="DUF6036" evidence="1">
    <location>
        <begin position="35"/>
        <end position="164"/>
    </location>
</feature>
<accession>A0ABQ2E7J9</accession>
<sequence length="190" mass="20604">MPPDASVRREFLGALAEIVGRIAASLHGVAPVVLPIHMYIAGGAALHFYTGERVSNDVDAAFSHRIALPEDLEVAWRDADGASRLLYFDRNYNDTLALLHEDAYDDSHPLPLPGVDNAVLDVRLLSPLDLAVSKLSRFSGQDREDILALARHALIDAAGLRVRADEALGGYVGDLARVRNTIDIACRMIA</sequence>
<keyword evidence="3" id="KW-1185">Reference proteome</keyword>
<dbReference type="Proteomes" id="UP000599009">
    <property type="component" value="Unassembled WGS sequence"/>
</dbReference>
<comment type="caution">
    <text evidence="2">The sequence shown here is derived from an EMBL/GenBank/DDBJ whole genome shotgun (WGS) entry which is preliminary data.</text>
</comment>
<evidence type="ECO:0000259" key="1">
    <source>
        <dbReference type="Pfam" id="PF19502"/>
    </source>
</evidence>
<name>A0ABQ2E7J9_9GAMM</name>
<dbReference type="Pfam" id="PF19502">
    <property type="entry name" value="DUF6036"/>
    <property type="match status" value="1"/>
</dbReference>
<organism evidence="2 3">
    <name type="scientific">Luteimonas terricola</name>
    <dbReference type="NCBI Taxonomy" id="645597"/>
    <lineage>
        <taxon>Bacteria</taxon>
        <taxon>Pseudomonadati</taxon>
        <taxon>Pseudomonadota</taxon>
        <taxon>Gammaproteobacteria</taxon>
        <taxon>Lysobacterales</taxon>
        <taxon>Lysobacteraceae</taxon>
        <taxon>Luteimonas</taxon>
    </lineage>
</organism>
<evidence type="ECO:0000313" key="2">
    <source>
        <dbReference type="EMBL" id="GGJ99632.1"/>
    </source>
</evidence>
<reference evidence="3" key="1">
    <citation type="journal article" date="2019" name="Int. J. Syst. Evol. Microbiol.">
        <title>The Global Catalogue of Microorganisms (GCM) 10K type strain sequencing project: providing services to taxonomists for standard genome sequencing and annotation.</title>
        <authorList>
            <consortium name="The Broad Institute Genomics Platform"/>
            <consortium name="The Broad Institute Genome Sequencing Center for Infectious Disease"/>
            <person name="Wu L."/>
            <person name="Ma J."/>
        </authorList>
    </citation>
    <scope>NUCLEOTIDE SEQUENCE [LARGE SCALE GENOMIC DNA]</scope>
    <source>
        <strain evidence="3">CGMCC 1.8985</strain>
    </source>
</reference>
<evidence type="ECO:0000313" key="3">
    <source>
        <dbReference type="Proteomes" id="UP000599009"/>
    </source>
</evidence>
<dbReference type="InterPro" id="IPR045792">
    <property type="entry name" value="DUF6036"/>
</dbReference>
<gene>
    <name evidence="2" type="ORF">GCM10011394_06040</name>
</gene>